<evidence type="ECO:0008006" key="3">
    <source>
        <dbReference type="Google" id="ProtNLM"/>
    </source>
</evidence>
<organism evidence="1 2">
    <name type="scientific">Tissierella simiarum</name>
    <dbReference type="NCBI Taxonomy" id="2841534"/>
    <lineage>
        <taxon>Bacteria</taxon>
        <taxon>Bacillati</taxon>
        <taxon>Bacillota</taxon>
        <taxon>Tissierellia</taxon>
        <taxon>Tissierellales</taxon>
        <taxon>Tissierellaceae</taxon>
        <taxon>Tissierella</taxon>
    </lineage>
</organism>
<evidence type="ECO:0000313" key="2">
    <source>
        <dbReference type="Proteomes" id="UP000749471"/>
    </source>
</evidence>
<dbReference type="Proteomes" id="UP000749471">
    <property type="component" value="Unassembled WGS sequence"/>
</dbReference>
<comment type="caution">
    <text evidence="1">The sequence shown here is derived from an EMBL/GenBank/DDBJ whole genome shotgun (WGS) entry which is preliminary data.</text>
</comment>
<protein>
    <recommendedName>
        <fullName evidence="3">CRISPR-associated protein Csh1</fullName>
    </recommendedName>
</protein>
<accession>A0ABS6EA28</accession>
<proteinExistence type="predicted"/>
<sequence>MIGDLLAIFKSAYEKHGDKIVLDNYILKDGIYIRINEDKTKDILKIKAIKNKDKTIDYISIEDRNEFTTELFNWFKIRDYYSSLVDMNKAIDKKKKIHSNNYLAIFIKKENLVGSEALSKVELMARLEEYYDILEKPEIKYKDKRGKDLLNTVKPDVDNLDLKIKRDFIMNNLDDIIDEIEAKKDEFDGYVKIFFADKEDFKKYKLEYTRYLLPNIFNKNDYNVLLNNEIVGLSNNNMGMNSKKTYLEHKTTKFKVPYRITSTDAMILKKFFDWLNFQPQGSIYIPTDFKFNKSISDFKDNEVEDCHYLYISKGKEVVIEDYEFLPRFKKTIDFTLENFLQIEEGEKENRQISPNKKINKLWELESEVDEVFFNKRLKNGYFMDPKIKDDFSKNMLNILILSRQALYCYFKKGSSLQLISIIDRISLDLIKDHLRRDYNLKAAKAYNLRLSLLEYFQLEGRFMGGRIKNIIETLKIKINSDDIKDLDTDEEFYFLSGQLAYFLLSKSRANKKTHDLLEGFLKAKNASEVKKQLRYSYDRYKHAIPLDYKRFNKSLSMVLGYDVESNKKYEDVFLAGFLAKNIFYTSNKEKGDMEDEEKK</sequence>
<dbReference type="EMBL" id="JAHLPM010000018">
    <property type="protein sequence ID" value="MBU5439706.1"/>
    <property type="molecule type" value="Genomic_DNA"/>
</dbReference>
<keyword evidence="2" id="KW-1185">Reference proteome</keyword>
<name>A0ABS6EA28_9FIRM</name>
<reference evidence="1 2" key="1">
    <citation type="submission" date="2021-06" db="EMBL/GenBank/DDBJ databases">
        <authorList>
            <person name="Sun Q."/>
            <person name="Li D."/>
        </authorList>
    </citation>
    <scope>NUCLEOTIDE SEQUENCE [LARGE SCALE GENOMIC DNA]</scope>
    <source>
        <strain evidence="1 2">MSJ-40</strain>
    </source>
</reference>
<dbReference type="RefSeq" id="WP_216521500.1">
    <property type="nucleotide sequence ID" value="NZ_JAHLPM010000018.1"/>
</dbReference>
<evidence type="ECO:0000313" key="1">
    <source>
        <dbReference type="EMBL" id="MBU5439706.1"/>
    </source>
</evidence>
<gene>
    <name evidence="1" type="ORF">KQI42_16950</name>
</gene>